<dbReference type="InterPro" id="IPR048516">
    <property type="entry name" value="DGCcoil"/>
</dbReference>
<sequence length="516" mass="58522">MGDQETADRVKAFRRGMVRLSLLVSDQSERLNKLMDELRQVLRQPELTDDVVEDVIDRSEQAHEDWEQEVQQSRDALADVLRAMNAPLRAHGGPHSEEAGRLDTALDRRVTDLPEIIRYLQEFGALQSRVFQRFEGLQEAEIRLGDAADSLAATAPMEVSAPTEEPTDIKAMTAEVFDAVTGLANRIQVPPDKQDALQSIVHELNRGIDWPELLAGLNSLIELIVSVLNDEQQALEQYLEDLNQRLSFIRASVQKAQQVRREFRQDGARLDKRIQGHVDTIRHEVSKATSLSELKNGIQSELDDIVGSIDQFLRDSAEKERSMATMMAELVNVITELEEQNQRIREDFERTRQQAMTDLLTGLPNRSAYMQRLDEEYARYQRYGTPLSLCVLDVDYFKTVNDELGHAAGDKVLKILARQLKQLLRENDFISRHGGEEFVILLPETGLNDAMAAMEKLRRLVEEAPFHFRGKPVPITVSIGCAEFSDGDTADAVFDRADQAMYRAKDNGRNRVERAD</sequence>
<dbReference type="InterPro" id="IPR029787">
    <property type="entry name" value="Nucleotide_cyclase"/>
</dbReference>
<protein>
    <recommendedName>
        <fullName evidence="2">diguanylate cyclase</fullName>
        <ecNumber evidence="2">2.7.7.65</ecNumber>
    </recommendedName>
</protein>
<dbReference type="AlphaFoldDB" id="A0A4Z0WAI1"/>
<keyword evidence="7" id="KW-1185">Reference proteome</keyword>
<dbReference type="EMBL" id="SRMF01000008">
    <property type="protein sequence ID" value="TGG91547.1"/>
    <property type="molecule type" value="Genomic_DNA"/>
</dbReference>
<dbReference type="EC" id="2.7.7.65" evidence="2"/>
<reference evidence="6 7" key="1">
    <citation type="submission" date="2019-04" db="EMBL/GenBank/DDBJ databases">
        <title>Natronospirillum operosus gen. nov., sp. nov., a haloalkaliphilic satellite isolated from decaying biomass of laboratory culture of cyanobacterium Geitlerinema sp. and proposal of Natronospirillaceae fam. nov. and Saccharospirillaceae fam. nov.</title>
        <authorList>
            <person name="Kevbrin V."/>
            <person name="Boltyanskaya Y."/>
            <person name="Koziaeva V."/>
            <person name="Grouzdev D.S."/>
            <person name="Park M."/>
            <person name="Cho J."/>
        </authorList>
    </citation>
    <scope>NUCLEOTIDE SEQUENCE [LARGE SCALE GENOMIC DNA]</scope>
    <source>
        <strain evidence="6 7">G-116</strain>
    </source>
</reference>
<evidence type="ECO:0000256" key="4">
    <source>
        <dbReference type="SAM" id="Coils"/>
    </source>
</evidence>
<evidence type="ECO:0000256" key="2">
    <source>
        <dbReference type="ARBA" id="ARBA00012528"/>
    </source>
</evidence>
<dbReference type="CDD" id="cd01949">
    <property type="entry name" value="GGDEF"/>
    <property type="match status" value="1"/>
</dbReference>
<comment type="catalytic activity">
    <reaction evidence="3">
        <text>2 GTP = 3',3'-c-di-GMP + 2 diphosphate</text>
        <dbReference type="Rhea" id="RHEA:24898"/>
        <dbReference type="ChEBI" id="CHEBI:33019"/>
        <dbReference type="ChEBI" id="CHEBI:37565"/>
        <dbReference type="ChEBI" id="CHEBI:58805"/>
        <dbReference type="EC" id="2.7.7.65"/>
    </reaction>
</comment>
<dbReference type="Gene3D" id="3.30.70.270">
    <property type="match status" value="1"/>
</dbReference>
<comment type="cofactor">
    <cofactor evidence="1">
        <name>Mg(2+)</name>
        <dbReference type="ChEBI" id="CHEBI:18420"/>
    </cofactor>
</comment>
<name>A0A4Z0WAI1_9GAMM</name>
<dbReference type="PANTHER" id="PTHR45138:SF9">
    <property type="entry name" value="DIGUANYLATE CYCLASE DGCM-RELATED"/>
    <property type="match status" value="1"/>
</dbReference>
<organism evidence="6 7">
    <name type="scientific">Natronospirillum operosum</name>
    <dbReference type="NCBI Taxonomy" id="2759953"/>
    <lineage>
        <taxon>Bacteria</taxon>
        <taxon>Pseudomonadati</taxon>
        <taxon>Pseudomonadota</taxon>
        <taxon>Gammaproteobacteria</taxon>
        <taxon>Oceanospirillales</taxon>
        <taxon>Natronospirillaceae</taxon>
        <taxon>Natronospirillum</taxon>
    </lineage>
</organism>
<dbReference type="InterPro" id="IPR000160">
    <property type="entry name" value="GGDEF_dom"/>
</dbReference>
<evidence type="ECO:0000313" key="6">
    <source>
        <dbReference type="EMBL" id="TGG91547.1"/>
    </source>
</evidence>
<dbReference type="Proteomes" id="UP000297475">
    <property type="component" value="Unassembled WGS sequence"/>
</dbReference>
<evidence type="ECO:0000256" key="1">
    <source>
        <dbReference type="ARBA" id="ARBA00001946"/>
    </source>
</evidence>
<dbReference type="SMART" id="SM00267">
    <property type="entry name" value="GGDEF"/>
    <property type="match status" value="1"/>
</dbReference>
<accession>A0A4Z0WAI1</accession>
<evidence type="ECO:0000256" key="3">
    <source>
        <dbReference type="ARBA" id="ARBA00034247"/>
    </source>
</evidence>
<dbReference type="Pfam" id="PF20975">
    <property type="entry name" value="DGCcoil"/>
    <property type="match status" value="2"/>
</dbReference>
<dbReference type="FunFam" id="3.30.70.270:FF:000001">
    <property type="entry name" value="Diguanylate cyclase domain protein"/>
    <property type="match status" value="1"/>
</dbReference>
<evidence type="ECO:0000313" key="7">
    <source>
        <dbReference type="Proteomes" id="UP000297475"/>
    </source>
</evidence>
<feature type="coiled-coil region" evidence="4">
    <location>
        <begin position="24"/>
        <end position="83"/>
    </location>
</feature>
<dbReference type="SUPFAM" id="SSF55073">
    <property type="entry name" value="Nucleotide cyclase"/>
    <property type="match status" value="1"/>
</dbReference>
<feature type="domain" description="GGDEF" evidence="5">
    <location>
        <begin position="385"/>
        <end position="516"/>
    </location>
</feature>
<feature type="coiled-coil region" evidence="4">
    <location>
        <begin position="225"/>
        <end position="259"/>
    </location>
</feature>
<dbReference type="Pfam" id="PF00990">
    <property type="entry name" value="GGDEF"/>
    <property type="match status" value="1"/>
</dbReference>
<dbReference type="OrthoDB" id="9812358at2"/>
<evidence type="ECO:0000259" key="5">
    <source>
        <dbReference type="PROSITE" id="PS50887"/>
    </source>
</evidence>
<dbReference type="RefSeq" id="WP_135484331.1">
    <property type="nucleotide sequence ID" value="NZ_SRMF01000008.1"/>
</dbReference>
<gene>
    <name evidence="6" type="ORF">E4656_16085</name>
</gene>
<dbReference type="InterPro" id="IPR043128">
    <property type="entry name" value="Rev_trsase/Diguanyl_cyclase"/>
</dbReference>
<keyword evidence="4" id="KW-0175">Coiled coil</keyword>
<dbReference type="InterPro" id="IPR050469">
    <property type="entry name" value="Diguanylate_Cyclase"/>
</dbReference>
<dbReference type="PROSITE" id="PS50887">
    <property type="entry name" value="GGDEF"/>
    <property type="match status" value="1"/>
</dbReference>
<feature type="coiled-coil region" evidence="4">
    <location>
        <begin position="323"/>
        <end position="354"/>
    </location>
</feature>
<comment type="caution">
    <text evidence="6">The sequence shown here is derived from an EMBL/GenBank/DDBJ whole genome shotgun (WGS) entry which is preliminary data.</text>
</comment>
<dbReference type="GO" id="GO:0052621">
    <property type="term" value="F:diguanylate cyclase activity"/>
    <property type="evidence" value="ECO:0007669"/>
    <property type="project" value="UniProtKB-EC"/>
</dbReference>
<dbReference type="PANTHER" id="PTHR45138">
    <property type="entry name" value="REGULATORY COMPONENTS OF SENSORY TRANSDUCTION SYSTEM"/>
    <property type="match status" value="1"/>
</dbReference>
<dbReference type="Gene3D" id="1.20.5.300">
    <property type="match status" value="1"/>
</dbReference>
<proteinExistence type="predicted"/>
<dbReference type="NCBIfam" id="TIGR00254">
    <property type="entry name" value="GGDEF"/>
    <property type="match status" value="1"/>
</dbReference>